<proteinExistence type="predicted"/>
<evidence type="ECO:0000313" key="3">
    <source>
        <dbReference type="Proteomes" id="UP001054252"/>
    </source>
</evidence>
<evidence type="ECO:0000313" key="2">
    <source>
        <dbReference type="EMBL" id="GKV52362.1"/>
    </source>
</evidence>
<reference evidence="2 3" key="1">
    <citation type="journal article" date="2021" name="Commun. Biol.">
        <title>The genome of Shorea leprosula (Dipterocarpaceae) highlights the ecological relevance of drought in aseasonal tropical rainforests.</title>
        <authorList>
            <person name="Ng K.K.S."/>
            <person name="Kobayashi M.J."/>
            <person name="Fawcett J.A."/>
            <person name="Hatakeyama M."/>
            <person name="Paape T."/>
            <person name="Ng C.H."/>
            <person name="Ang C.C."/>
            <person name="Tnah L.H."/>
            <person name="Lee C.T."/>
            <person name="Nishiyama T."/>
            <person name="Sese J."/>
            <person name="O'Brien M.J."/>
            <person name="Copetti D."/>
            <person name="Mohd Noor M.I."/>
            <person name="Ong R.C."/>
            <person name="Putra M."/>
            <person name="Sireger I.Z."/>
            <person name="Indrioko S."/>
            <person name="Kosugi Y."/>
            <person name="Izuno A."/>
            <person name="Isagi Y."/>
            <person name="Lee S.L."/>
            <person name="Shimizu K.K."/>
        </authorList>
    </citation>
    <scope>NUCLEOTIDE SEQUENCE [LARGE SCALE GENOMIC DNA]</scope>
    <source>
        <strain evidence="2">214</strain>
    </source>
</reference>
<dbReference type="AlphaFoldDB" id="A0AAV5MVG4"/>
<gene>
    <name evidence="2" type="ORF">SLEP1_g58950</name>
</gene>
<protein>
    <submittedName>
        <fullName evidence="2">Uncharacterized protein</fullName>
    </submittedName>
</protein>
<dbReference type="EMBL" id="BPVZ01000683">
    <property type="protein sequence ID" value="GKV52362.1"/>
    <property type="molecule type" value="Genomic_DNA"/>
</dbReference>
<feature type="compositionally biased region" description="Basic and acidic residues" evidence="1">
    <location>
        <begin position="92"/>
        <end position="107"/>
    </location>
</feature>
<evidence type="ECO:0000256" key="1">
    <source>
        <dbReference type="SAM" id="MobiDB-lite"/>
    </source>
</evidence>
<keyword evidence="3" id="KW-1185">Reference proteome</keyword>
<sequence>MQHRCKETGNWYRNIFLRKKFEASLRRKFSRRIGGCGGRQWTSCPPTMIIQRIRGIWVSSVMIFTAQAKKDKTCCQKKGLDKKKRSLNGGKMVEKRENYSRETKEGEGMEGYSF</sequence>
<comment type="caution">
    <text evidence="2">The sequence shown here is derived from an EMBL/GenBank/DDBJ whole genome shotgun (WGS) entry which is preliminary data.</text>
</comment>
<organism evidence="2 3">
    <name type="scientific">Rubroshorea leprosula</name>
    <dbReference type="NCBI Taxonomy" id="152421"/>
    <lineage>
        <taxon>Eukaryota</taxon>
        <taxon>Viridiplantae</taxon>
        <taxon>Streptophyta</taxon>
        <taxon>Embryophyta</taxon>
        <taxon>Tracheophyta</taxon>
        <taxon>Spermatophyta</taxon>
        <taxon>Magnoliopsida</taxon>
        <taxon>eudicotyledons</taxon>
        <taxon>Gunneridae</taxon>
        <taxon>Pentapetalae</taxon>
        <taxon>rosids</taxon>
        <taxon>malvids</taxon>
        <taxon>Malvales</taxon>
        <taxon>Dipterocarpaceae</taxon>
        <taxon>Rubroshorea</taxon>
    </lineage>
</organism>
<accession>A0AAV5MVG4</accession>
<dbReference type="Proteomes" id="UP001054252">
    <property type="component" value="Unassembled WGS sequence"/>
</dbReference>
<feature type="region of interest" description="Disordered" evidence="1">
    <location>
        <begin position="80"/>
        <end position="114"/>
    </location>
</feature>
<name>A0AAV5MVG4_9ROSI</name>